<dbReference type="SUPFAM" id="SSF53448">
    <property type="entry name" value="Nucleotide-diphospho-sugar transferases"/>
    <property type="match status" value="1"/>
</dbReference>
<dbReference type="OrthoDB" id="46222at2157"/>
<keyword evidence="3" id="KW-1185">Reference proteome</keyword>
<sequence>MSKKSTKSGLSNYEIIAINDSSSDDTGRVIKKYSFSHSKVTYVENPPLPQGWTGKNWACYQGYFMLVAFI</sequence>
<keyword evidence="2" id="KW-0808">Transferase</keyword>
<dbReference type="Gene3D" id="3.90.550.10">
    <property type="entry name" value="Spore Coat Polysaccharide Biosynthesis Protein SpsA, Chain A"/>
    <property type="match status" value="1"/>
</dbReference>
<evidence type="ECO:0000313" key="2">
    <source>
        <dbReference type="EMBL" id="ALI35910.1"/>
    </source>
</evidence>
<dbReference type="InterPro" id="IPR029044">
    <property type="entry name" value="Nucleotide-diphossugar_trans"/>
</dbReference>
<accession>A0A654LYS6</accession>
<dbReference type="Proteomes" id="UP000058925">
    <property type="component" value="Chromosome"/>
</dbReference>
<dbReference type="KEGG" id="taa:NMY3_01707"/>
<gene>
    <name evidence="2" type="ORF">NMY3_01707</name>
</gene>
<protein>
    <submittedName>
        <fullName evidence="2">Glycosyl transferase family 2</fullName>
    </submittedName>
</protein>
<dbReference type="InterPro" id="IPR001173">
    <property type="entry name" value="Glyco_trans_2-like"/>
</dbReference>
<dbReference type="EMBL" id="CP012850">
    <property type="protein sequence ID" value="ALI35910.1"/>
    <property type="molecule type" value="Genomic_DNA"/>
</dbReference>
<proteinExistence type="predicted"/>
<evidence type="ECO:0000313" key="3">
    <source>
        <dbReference type="Proteomes" id="UP000058925"/>
    </source>
</evidence>
<name>A0A654LYS6_9ARCH</name>
<dbReference type="AlphaFoldDB" id="A0A654LYS6"/>
<evidence type="ECO:0000259" key="1">
    <source>
        <dbReference type="Pfam" id="PF00535"/>
    </source>
</evidence>
<dbReference type="Pfam" id="PF00535">
    <property type="entry name" value="Glycos_transf_2"/>
    <property type="match status" value="1"/>
</dbReference>
<reference evidence="3" key="1">
    <citation type="submission" date="2015-10" db="EMBL/GenBank/DDBJ databases">
        <title>Niche specialization of a soil ammonia-oxidizing archaeon, Candidatus Nitrosocosmicus oleophilus.</title>
        <authorList>
            <person name="Jung M.-Y."/>
            <person name="Rhee S.-K."/>
        </authorList>
    </citation>
    <scope>NUCLEOTIDE SEQUENCE [LARGE SCALE GENOMIC DNA]</scope>
    <source>
        <strain evidence="3">MY3</strain>
    </source>
</reference>
<organism evidence="2 3">
    <name type="scientific">Candidatus Nitrosocosmicus oleophilus</name>
    <dbReference type="NCBI Taxonomy" id="1353260"/>
    <lineage>
        <taxon>Archaea</taxon>
        <taxon>Nitrososphaerota</taxon>
        <taxon>Nitrososphaeria</taxon>
        <taxon>Nitrososphaerales</taxon>
        <taxon>Nitrososphaeraceae</taxon>
        <taxon>Candidatus Nitrosocosmicus</taxon>
    </lineage>
</organism>
<dbReference type="GO" id="GO:0016740">
    <property type="term" value="F:transferase activity"/>
    <property type="evidence" value="ECO:0007669"/>
    <property type="project" value="UniProtKB-KW"/>
</dbReference>
<feature type="domain" description="Glycosyltransferase 2-like" evidence="1">
    <location>
        <begin position="10"/>
        <end position="46"/>
    </location>
</feature>
<dbReference type="CDD" id="cd00761">
    <property type="entry name" value="Glyco_tranf_GTA_type"/>
    <property type="match status" value="1"/>
</dbReference>